<evidence type="ECO:0000256" key="6">
    <source>
        <dbReference type="SAM" id="MobiDB-lite"/>
    </source>
</evidence>
<name>A0A846RMF8_9MICC</name>
<dbReference type="EMBL" id="JAATJL010000001">
    <property type="protein sequence ID" value="NJC21802.1"/>
    <property type="molecule type" value="Genomic_DNA"/>
</dbReference>
<dbReference type="InterPro" id="IPR017441">
    <property type="entry name" value="Protein_kinase_ATP_BS"/>
</dbReference>
<keyword evidence="7" id="KW-1133">Transmembrane helix</keyword>
<feature type="compositionally biased region" description="Low complexity" evidence="6">
    <location>
        <begin position="293"/>
        <end position="308"/>
    </location>
</feature>
<dbReference type="Pfam" id="PF00069">
    <property type="entry name" value="Pkinase"/>
    <property type="match status" value="1"/>
</dbReference>
<proteinExistence type="predicted"/>
<protein>
    <submittedName>
        <fullName evidence="9">Serine/threonine protein kinase</fullName>
    </submittedName>
</protein>
<evidence type="ECO:0000256" key="7">
    <source>
        <dbReference type="SAM" id="Phobius"/>
    </source>
</evidence>
<dbReference type="SUPFAM" id="SSF56112">
    <property type="entry name" value="Protein kinase-like (PK-like)"/>
    <property type="match status" value="1"/>
</dbReference>
<evidence type="ECO:0000313" key="9">
    <source>
        <dbReference type="EMBL" id="NJC21802.1"/>
    </source>
</evidence>
<organism evidence="9 10">
    <name type="scientific">Arthrobacter pigmenti</name>
    <dbReference type="NCBI Taxonomy" id="271432"/>
    <lineage>
        <taxon>Bacteria</taxon>
        <taxon>Bacillati</taxon>
        <taxon>Actinomycetota</taxon>
        <taxon>Actinomycetes</taxon>
        <taxon>Micrococcales</taxon>
        <taxon>Micrococcaceae</taxon>
        <taxon>Arthrobacter</taxon>
    </lineage>
</organism>
<dbReference type="PANTHER" id="PTHR43289:SF34">
    <property type="entry name" value="SERINE_THREONINE-PROTEIN KINASE YBDM-RELATED"/>
    <property type="match status" value="1"/>
</dbReference>
<dbReference type="InterPro" id="IPR008271">
    <property type="entry name" value="Ser/Thr_kinase_AS"/>
</dbReference>
<dbReference type="PROSITE" id="PS00107">
    <property type="entry name" value="PROTEIN_KINASE_ATP"/>
    <property type="match status" value="1"/>
</dbReference>
<dbReference type="InterPro" id="IPR011009">
    <property type="entry name" value="Kinase-like_dom_sf"/>
</dbReference>
<feature type="region of interest" description="Disordered" evidence="6">
    <location>
        <begin position="290"/>
        <end position="331"/>
    </location>
</feature>
<evidence type="ECO:0000313" key="10">
    <source>
        <dbReference type="Proteomes" id="UP000547458"/>
    </source>
</evidence>
<evidence type="ECO:0000256" key="2">
    <source>
        <dbReference type="ARBA" id="ARBA00022741"/>
    </source>
</evidence>
<dbReference type="GO" id="GO:0005524">
    <property type="term" value="F:ATP binding"/>
    <property type="evidence" value="ECO:0007669"/>
    <property type="project" value="UniProtKB-UniRule"/>
</dbReference>
<keyword evidence="9" id="KW-0723">Serine/threonine-protein kinase</keyword>
<feature type="transmembrane region" description="Helical" evidence="7">
    <location>
        <begin position="354"/>
        <end position="375"/>
    </location>
</feature>
<gene>
    <name evidence="9" type="ORF">BJ994_000878</name>
</gene>
<keyword evidence="1" id="KW-0808">Transferase</keyword>
<feature type="binding site" evidence="5">
    <location>
        <position position="40"/>
    </location>
    <ligand>
        <name>ATP</name>
        <dbReference type="ChEBI" id="CHEBI:30616"/>
    </ligand>
</feature>
<keyword evidence="7" id="KW-0472">Membrane</keyword>
<dbReference type="PROSITE" id="PS50011">
    <property type="entry name" value="PROTEIN_KINASE_DOM"/>
    <property type="match status" value="1"/>
</dbReference>
<keyword evidence="10" id="KW-1185">Reference proteome</keyword>
<dbReference type="Gene3D" id="3.30.200.20">
    <property type="entry name" value="Phosphorylase Kinase, domain 1"/>
    <property type="match status" value="1"/>
</dbReference>
<evidence type="ECO:0000256" key="5">
    <source>
        <dbReference type="PROSITE-ProRule" id="PRU10141"/>
    </source>
</evidence>
<keyword evidence="4 5" id="KW-0067">ATP-binding</keyword>
<evidence type="ECO:0000259" key="8">
    <source>
        <dbReference type="PROSITE" id="PS50011"/>
    </source>
</evidence>
<keyword evidence="3 9" id="KW-0418">Kinase</keyword>
<dbReference type="PROSITE" id="PS00108">
    <property type="entry name" value="PROTEIN_KINASE_ST"/>
    <property type="match status" value="1"/>
</dbReference>
<evidence type="ECO:0000256" key="1">
    <source>
        <dbReference type="ARBA" id="ARBA00022679"/>
    </source>
</evidence>
<feature type="domain" description="Protein kinase" evidence="8">
    <location>
        <begin position="11"/>
        <end position="273"/>
    </location>
</feature>
<dbReference type="AlphaFoldDB" id="A0A846RMF8"/>
<dbReference type="Gene3D" id="1.10.510.10">
    <property type="entry name" value="Transferase(Phosphotransferase) domain 1"/>
    <property type="match status" value="1"/>
</dbReference>
<accession>A0A846RMF8</accession>
<reference evidence="9 10" key="1">
    <citation type="submission" date="2020-03" db="EMBL/GenBank/DDBJ databases">
        <title>Sequencing the genomes of 1000 actinobacteria strains.</title>
        <authorList>
            <person name="Klenk H.-P."/>
        </authorList>
    </citation>
    <scope>NUCLEOTIDE SEQUENCE [LARGE SCALE GENOMIC DNA]</scope>
    <source>
        <strain evidence="9 10">DSM 16403</strain>
    </source>
</reference>
<comment type="caution">
    <text evidence="9">The sequence shown here is derived from an EMBL/GenBank/DDBJ whole genome shotgun (WGS) entry which is preliminary data.</text>
</comment>
<dbReference type="GO" id="GO:0004674">
    <property type="term" value="F:protein serine/threonine kinase activity"/>
    <property type="evidence" value="ECO:0007669"/>
    <property type="project" value="UniProtKB-KW"/>
</dbReference>
<dbReference type="InterPro" id="IPR000719">
    <property type="entry name" value="Prot_kinase_dom"/>
</dbReference>
<evidence type="ECO:0000256" key="3">
    <source>
        <dbReference type="ARBA" id="ARBA00022777"/>
    </source>
</evidence>
<keyword evidence="7" id="KW-0812">Transmembrane</keyword>
<dbReference type="RefSeq" id="WP_167991850.1">
    <property type="nucleotide sequence ID" value="NZ_JAATJL010000001.1"/>
</dbReference>
<keyword evidence="2 5" id="KW-0547">Nucleotide-binding</keyword>
<dbReference type="CDD" id="cd14014">
    <property type="entry name" value="STKc_PknB_like"/>
    <property type="match status" value="1"/>
</dbReference>
<sequence>MNQETLASGRYLLDRVIGAGGMADVYRARDLRLGRDVAVKMFRRGSAEGVARGSGEARMLAALHHPGLVRVLDMDAEGAANGPSYLVMEYIRGSDLGALLREGPLSAESTTTAGRDIARTLDYIHGRRIVHRDIKPSNVLIRHSEVSDGQFSYLLTDFGIARFFESSRVTATGSLIGTATYFSPEQARGMSVGAPTDIYALGLVLIECLTGEPAFPGTGLESALARISRAPVVPESFGPLWHGLLVAMTLDDPAARPTAADIVRTLEALDPAVSPRDAPTLAAVLLAGPTEPTPHVGTPGTLTTTTTTAPPPTRESRPGARTAGATVPAAVEHAPRAPLAAPLPVSGARPSARVVIAVVLLAALALACVVVISLLSAQPVPAPLPSIPGTIGDLLEDLYESVQP</sequence>
<dbReference type="PANTHER" id="PTHR43289">
    <property type="entry name" value="MITOGEN-ACTIVATED PROTEIN KINASE KINASE KINASE 20-RELATED"/>
    <property type="match status" value="1"/>
</dbReference>
<evidence type="ECO:0000256" key="4">
    <source>
        <dbReference type="ARBA" id="ARBA00022840"/>
    </source>
</evidence>
<dbReference type="Proteomes" id="UP000547458">
    <property type="component" value="Unassembled WGS sequence"/>
</dbReference>
<dbReference type="SMART" id="SM00220">
    <property type="entry name" value="S_TKc"/>
    <property type="match status" value="1"/>
</dbReference>